<keyword evidence="7" id="KW-0479">Metal-binding</keyword>
<keyword evidence="2" id="KW-1003">Cell membrane</keyword>
<dbReference type="GO" id="GO:0046872">
    <property type="term" value="F:metal ion binding"/>
    <property type="evidence" value="ECO:0007669"/>
    <property type="project" value="UniProtKB-KW"/>
</dbReference>
<dbReference type="GO" id="GO:0044038">
    <property type="term" value="P:cell wall macromolecule biosynthetic process"/>
    <property type="evidence" value="ECO:0007669"/>
    <property type="project" value="TreeGrafter"/>
</dbReference>
<feature type="transmembrane region" description="Helical" evidence="8">
    <location>
        <begin position="127"/>
        <end position="145"/>
    </location>
</feature>
<evidence type="ECO:0000256" key="4">
    <source>
        <dbReference type="ARBA" id="ARBA00022692"/>
    </source>
</evidence>
<dbReference type="PANTHER" id="PTHR22926:SF3">
    <property type="entry name" value="UNDECAPRENYL-PHOSPHATE ALPHA-N-ACETYLGLUCOSAMINYL 1-PHOSPHATE TRANSFERASE"/>
    <property type="match status" value="1"/>
</dbReference>
<evidence type="ECO:0000256" key="8">
    <source>
        <dbReference type="SAM" id="Phobius"/>
    </source>
</evidence>
<feature type="transmembrane region" description="Helical" evidence="8">
    <location>
        <begin position="210"/>
        <end position="228"/>
    </location>
</feature>
<dbReference type="GO" id="GO:0016780">
    <property type="term" value="F:phosphotransferase activity, for other substituted phosphate groups"/>
    <property type="evidence" value="ECO:0007669"/>
    <property type="project" value="InterPro"/>
</dbReference>
<dbReference type="Proteomes" id="UP000305451">
    <property type="component" value="Unassembled WGS sequence"/>
</dbReference>
<dbReference type="GO" id="GO:0009103">
    <property type="term" value="P:lipopolysaccharide biosynthetic process"/>
    <property type="evidence" value="ECO:0007669"/>
    <property type="project" value="TreeGrafter"/>
</dbReference>
<keyword evidence="6 8" id="KW-0472">Membrane</keyword>
<feature type="transmembrane region" description="Helical" evidence="8">
    <location>
        <begin position="45"/>
        <end position="64"/>
    </location>
</feature>
<accession>A0A4S2HFB4</accession>
<evidence type="ECO:0000256" key="3">
    <source>
        <dbReference type="ARBA" id="ARBA00022679"/>
    </source>
</evidence>
<dbReference type="AlphaFoldDB" id="A0A4S2HFB4"/>
<gene>
    <name evidence="9" type="ORF">E5162_05910</name>
</gene>
<name>A0A4S2HFB4_9PROT</name>
<feature type="transmembrane region" description="Helical" evidence="8">
    <location>
        <begin position="286"/>
        <end position="306"/>
    </location>
</feature>
<feature type="binding site" evidence="7">
    <location>
        <position position="149"/>
    </location>
    <ligand>
        <name>Mg(2+)</name>
        <dbReference type="ChEBI" id="CHEBI:18420"/>
    </ligand>
</feature>
<comment type="cofactor">
    <cofactor evidence="7">
        <name>Mg(2+)</name>
        <dbReference type="ChEBI" id="CHEBI:18420"/>
    </cofactor>
</comment>
<comment type="caution">
    <text evidence="9">The sequence shown here is derived from an EMBL/GenBank/DDBJ whole genome shotgun (WGS) entry which is preliminary data.</text>
</comment>
<feature type="transmembrane region" description="Helical" evidence="8">
    <location>
        <begin position="312"/>
        <end position="333"/>
    </location>
</feature>
<sequence>MSVYLFSAALISAAVSWLVSELSRRGGVLDFPEARSLHATPTPRSGGLGILAGCGAGALVLLAAPVGAPGMAAALAFAGACGALGFLDDLFALNGRIKFACMCALCLALAGLYPVDRLSVTLEWSIALFPVLAVAGSALFLFTVINAVNFVDGSDGMLAAVLIPAGIGLAVAGLASGSLSTSFLGVLLAGSLLGMLGLNLPPARLFAGDAGSLAAGALYGAGALLMAGKGFAGSLWLAPLFVLPVLVDVLLTLLRRARHGRLSLEAHSEHAFQRLIKTGWSHAQAAMAYGGLSSLCVLAGLVAAQGPDAAPFLAFVLGCAGLTGAYAWAGAYARRRGVDA</sequence>
<feature type="transmembrane region" description="Helical" evidence="8">
    <location>
        <begin position="70"/>
        <end position="87"/>
    </location>
</feature>
<feature type="transmembrane region" description="Helical" evidence="8">
    <location>
        <begin position="157"/>
        <end position="175"/>
    </location>
</feature>
<feature type="transmembrane region" description="Helical" evidence="8">
    <location>
        <begin position="99"/>
        <end position="115"/>
    </location>
</feature>
<dbReference type="OrthoDB" id="9783652at2"/>
<evidence type="ECO:0000256" key="5">
    <source>
        <dbReference type="ARBA" id="ARBA00022989"/>
    </source>
</evidence>
<dbReference type="GO" id="GO:0071555">
    <property type="term" value="P:cell wall organization"/>
    <property type="evidence" value="ECO:0007669"/>
    <property type="project" value="TreeGrafter"/>
</dbReference>
<keyword evidence="3" id="KW-0808">Transferase</keyword>
<keyword evidence="5 8" id="KW-1133">Transmembrane helix</keyword>
<proteinExistence type="predicted"/>
<evidence type="ECO:0008006" key="11">
    <source>
        <dbReference type="Google" id="ProtNLM"/>
    </source>
</evidence>
<comment type="subcellular location">
    <subcellularLocation>
        <location evidence="1">Cell membrane</location>
        <topology evidence="1">Multi-pass membrane protein</topology>
    </subcellularLocation>
</comment>
<evidence type="ECO:0000256" key="2">
    <source>
        <dbReference type="ARBA" id="ARBA00022475"/>
    </source>
</evidence>
<keyword evidence="10" id="KW-1185">Reference proteome</keyword>
<feature type="binding site" evidence="7">
    <location>
        <position position="209"/>
    </location>
    <ligand>
        <name>Mg(2+)</name>
        <dbReference type="ChEBI" id="CHEBI:18420"/>
    </ligand>
</feature>
<evidence type="ECO:0000313" key="9">
    <source>
        <dbReference type="EMBL" id="TGY94795.1"/>
    </source>
</evidence>
<evidence type="ECO:0000256" key="6">
    <source>
        <dbReference type="ARBA" id="ARBA00023136"/>
    </source>
</evidence>
<reference evidence="9 10" key="1">
    <citation type="journal article" date="2013" name="Int. J. Syst. Evol. Microbiol.">
        <title>Marinicauda pacifica gen. nov., sp. nov., a prosthecate alphaproteobacterium of the family Hyphomonadaceae isolated from deep seawater.</title>
        <authorList>
            <person name="Zhang X.Y."/>
            <person name="Li G.W."/>
            <person name="Wang C.S."/>
            <person name="Zhang Y.J."/>
            <person name="Xu X.W."/>
            <person name="Li H."/>
            <person name="Liu A."/>
            <person name="Liu C."/>
            <person name="Xie B.B."/>
            <person name="Qin Q.L."/>
            <person name="Xu Z."/>
            <person name="Chen X.L."/>
            <person name="Zhou B.C."/>
            <person name="Zhang Y.Z."/>
        </authorList>
    </citation>
    <scope>NUCLEOTIDE SEQUENCE [LARGE SCALE GENOMIC DNA]</scope>
    <source>
        <strain evidence="9 10">P-1 km-3</strain>
    </source>
</reference>
<keyword evidence="7" id="KW-0460">Magnesium</keyword>
<evidence type="ECO:0000256" key="1">
    <source>
        <dbReference type="ARBA" id="ARBA00004651"/>
    </source>
</evidence>
<feature type="transmembrane region" description="Helical" evidence="8">
    <location>
        <begin position="181"/>
        <end position="198"/>
    </location>
</feature>
<dbReference type="GO" id="GO:0005886">
    <property type="term" value="C:plasma membrane"/>
    <property type="evidence" value="ECO:0007669"/>
    <property type="project" value="UniProtKB-SubCell"/>
</dbReference>
<feature type="transmembrane region" description="Helical" evidence="8">
    <location>
        <begin position="234"/>
        <end position="254"/>
    </location>
</feature>
<dbReference type="EMBL" id="SRXV01000001">
    <property type="protein sequence ID" value="TGY94795.1"/>
    <property type="molecule type" value="Genomic_DNA"/>
</dbReference>
<organism evidence="9 10">
    <name type="scientific">Marinicauda pacifica</name>
    <dbReference type="NCBI Taxonomy" id="1133559"/>
    <lineage>
        <taxon>Bacteria</taxon>
        <taxon>Pseudomonadati</taxon>
        <taxon>Pseudomonadota</taxon>
        <taxon>Alphaproteobacteria</taxon>
        <taxon>Maricaulales</taxon>
        <taxon>Maricaulaceae</taxon>
        <taxon>Marinicauda</taxon>
    </lineage>
</organism>
<keyword evidence="4 8" id="KW-0812">Transmembrane</keyword>
<protein>
    <recommendedName>
        <fullName evidence="11">Glycosyltransferase family 4 protein</fullName>
    </recommendedName>
</protein>
<dbReference type="PANTHER" id="PTHR22926">
    <property type="entry name" value="PHOSPHO-N-ACETYLMURAMOYL-PENTAPEPTIDE-TRANSFERASE"/>
    <property type="match status" value="1"/>
</dbReference>
<evidence type="ECO:0000256" key="7">
    <source>
        <dbReference type="PIRSR" id="PIRSR600715-1"/>
    </source>
</evidence>
<dbReference type="InterPro" id="IPR000715">
    <property type="entry name" value="Glycosyl_transferase_4"/>
</dbReference>
<dbReference type="RefSeq" id="WP_135943991.1">
    <property type="nucleotide sequence ID" value="NZ_BMEI01000001.1"/>
</dbReference>
<evidence type="ECO:0000313" key="10">
    <source>
        <dbReference type="Proteomes" id="UP000305451"/>
    </source>
</evidence>
<dbReference type="Pfam" id="PF00953">
    <property type="entry name" value="Glycos_transf_4"/>
    <property type="match status" value="1"/>
</dbReference>
<feature type="transmembrane region" description="Helical" evidence="8">
    <location>
        <begin position="6"/>
        <end position="24"/>
    </location>
</feature>